<gene>
    <name evidence="6" type="ORF">L3X38_038425</name>
</gene>
<comment type="caution">
    <text evidence="6">The sequence shown here is derived from an EMBL/GenBank/DDBJ whole genome shotgun (WGS) entry which is preliminary data.</text>
</comment>
<evidence type="ECO:0000256" key="5">
    <source>
        <dbReference type="ARBA" id="ARBA00023157"/>
    </source>
</evidence>
<dbReference type="GO" id="GO:0050832">
    <property type="term" value="P:defense response to fungus"/>
    <property type="evidence" value="ECO:0007669"/>
    <property type="project" value="UniProtKB-KW"/>
</dbReference>
<keyword evidence="7" id="KW-1185">Reference proteome</keyword>
<evidence type="ECO:0000256" key="3">
    <source>
        <dbReference type="ARBA" id="ARBA00022577"/>
    </source>
</evidence>
<organism evidence="6 7">
    <name type="scientific">Prunus dulcis</name>
    <name type="common">Almond</name>
    <name type="synonym">Amygdalus dulcis</name>
    <dbReference type="NCBI Taxonomy" id="3755"/>
    <lineage>
        <taxon>Eukaryota</taxon>
        <taxon>Viridiplantae</taxon>
        <taxon>Streptophyta</taxon>
        <taxon>Embryophyta</taxon>
        <taxon>Tracheophyta</taxon>
        <taxon>Spermatophyta</taxon>
        <taxon>Magnoliopsida</taxon>
        <taxon>eudicotyledons</taxon>
        <taxon>Gunneridae</taxon>
        <taxon>Pentapetalae</taxon>
        <taxon>rosids</taxon>
        <taxon>fabids</taxon>
        <taxon>Rosales</taxon>
        <taxon>Rosaceae</taxon>
        <taxon>Amygdaloideae</taxon>
        <taxon>Amygdaleae</taxon>
        <taxon>Prunus</taxon>
    </lineage>
</organism>
<keyword evidence="2" id="KW-0929">Antimicrobial</keyword>
<comment type="similarity">
    <text evidence="1">Belongs to the DEFL family.</text>
</comment>
<evidence type="ECO:0000313" key="7">
    <source>
        <dbReference type="Proteomes" id="UP001054821"/>
    </source>
</evidence>
<sequence length="121" mass="13279">MRISMTERPQCIIGLSKGDAGRERGVVTLNSNNLRSGGGRYPSLSGSETSPIAAEQFEVALNNQNVPQAYAQKRCDEQLYASGCTLSDCGKKCWEKHHDPGYKCIANVAQTDYACYCMFNC</sequence>
<dbReference type="AlphaFoldDB" id="A0AAD4V6U7"/>
<evidence type="ECO:0000256" key="4">
    <source>
        <dbReference type="ARBA" id="ARBA00022821"/>
    </source>
</evidence>
<dbReference type="GO" id="GO:0031640">
    <property type="term" value="P:killing of cells of another organism"/>
    <property type="evidence" value="ECO:0007669"/>
    <property type="project" value="UniProtKB-KW"/>
</dbReference>
<name>A0AAD4V6U7_PRUDU</name>
<keyword evidence="4" id="KW-0611">Plant defense</keyword>
<accession>A0AAD4V6U7</accession>
<dbReference type="InterPro" id="IPR010851">
    <property type="entry name" value="DEFL"/>
</dbReference>
<dbReference type="Pfam" id="PF07333">
    <property type="entry name" value="SLR1-BP"/>
    <property type="match status" value="1"/>
</dbReference>
<dbReference type="Proteomes" id="UP001054821">
    <property type="component" value="Chromosome 7"/>
</dbReference>
<reference evidence="6 7" key="1">
    <citation type="journal article" date="2022" name="G3 (Bethesda)">
        <title>Whole-genome sequence and methylome profiling of the almond [Prunus dulcis (Mill.) D.A. Webb] cultivar 'Nonpareil'.</title>
        <authorList>
            <person name="D'Amico-Willman K.M."/>
            <person name="Ouma W.Z."/>
            <person name="Meulia T."/>
            <person name="Sideli G.M."/>
            <person name="Gradziel T.M."/>
            <person name="Fresnedo-Ramirez J."/>
        </authorList>
    </citation>
    <scope>NUCLEOTIDE SEQUENCE [LARGE SCALE GENOMIC DNA]</scope>
    <source>
        <strain evidence="6">Clone GOH B32 T37-40</strain>
    </source>
</reference>
<keyword evidence="5" id="KW-1015">Disulfide bond</keyword>
<proteinExistence type="inferred from homology"/>
<protein>
    <submittedName>
        <fullName evidence="6">Uncharacterized protein</fullName>
    </submittedName>
</protein>
<dbReference type="EMBL" id="JAJFAZ020000007">
    <property type="protein sequence ID" value="KAI5318717.1"/>
    <property type="molecule type" value="Genomic_DNA"/>
</dbReference>
<evidence type="ECO:0000256" key="2">
    <source>
        <dbReference type="ARBA" id="ARBA00022529"/>
    </source>
</evidence>
<evidence type="ECO:0000313" key="6">
    <source>
        <dbReference type="EMBL" id="KAI5318717.1"/>
    </source>
</evidence>
<keyword evidence="3" id="KW-0295">Fungicide</keyword>
<evidence type="ECO:0000256" key="1">
    <source>
        <dbReference type="ARBA" id="ARBA00006722"/>
    </source>
</evidence>